<gene>
    <name evidence="3" type="ORF">KP78_14940</name>
</gene>
<keyword evidence="2" id="KW-0456">Lyase</keyword>
<dbReference type="AlphaFoldDB" id="A0A0C2W094"/>
<organism evidence="3 4">
    <name type="scientific">Jeotgalibacillus soli</name>
    <dbReference type="NCBI Taxonomy" id="889306"/>
    <lineage>
        <taxon>Bacteria</taxon>
        <taxon>Bacillati</taxon>
        <taxon>Bacillota</taxon>
        <taxon>Bacilli</taxon>
        <taxon>Bacillales</taxon>
        <taxon>Caryophanaceae</taxon>
        <taxon>Jeotgalibacillus</taxon>
    </lineage>
</organism>
<evidence type="ECO:0000313" key="3">
    <source>
        <dbReference type="EMBL" id="KIL50026.1"/>
    </source>
</evidence>
<dbReference type="STRING" id="889306.KP78_14940"/>
<dbReference type="PANTHER" id="PTHR11941">
    <property type="entry name" value="ENOYL-COA HYDRATASE-RELATED"/>
    <property type="match status" value="1"/>
</dbReference>
<name>A0A0C2W094_9BACL</name>
<comment type="similarity">
    <text evidence="1">Belongs to the enoyl-CoA hydratase/isomerase family.</text>
</comment>
<dbReference type="Proteomes" id="UP000031938">
    <property type="component" value="Unassembled WGS sequence"/>
</dbReference>
<reference evidence="3 4" key="1">
    <citation type="submission" date="2015-01" db="EMBL/GenBank/DDBJ databases">
        <title>Genome sequencing of Jeotgalibacillus soli.</title>
        <authorList>
            <person name="Goh K.M."/>
            <person name="Chan K.-G."/>
            <person name="Yaakop A.S."/>
            <person name="Ee R."/>
            <person name="Gan H.M."/>
            <person name="Chan C.S."/>
        </authorList>
    </citation>
    <scope>NUCLEOTIDE SEQUENCE [LARGE SCALE GENOMIC DNA]</scope>
    <source>
        <strain evidence="3 4">P9</strain>
    </source>
</reference>
<sequence>MSYSLTKVVGPYIAKEIFFSAEPVLAAEAYQLGFVNHVVPAAMLGNITINLANQLAEGPSEAYGRIKSLINYSLHVGLEETLDMERKAQEEMFVKQEHKEGIQAFIEKRKLVFTNY</sequence>
<evidence type="ECO:0008006" key="5">
    <source>
        <dbReference type="Google" id="ProtNLM"/>
    </source>
</evidence>
<dbReference type="SUPFAM" id="SSF52096">
    <property type="entry name" value="ClpP/crotonase"/>
    <property type="match status" value="1"/>
</dbReference>
<evidence type="ECO:0000256" key="2">
    <source>
        <dbReference type="ARBA" id="ARBA00023239"/>
    </source>
</evidence>
<dbReference type="Gene3D" id="1.10.12.10">
    <property type="entry name" value="Lyase 2-enoyl-coa Hydratase, Chain A, domain 2"/>
    <property type="match status" value="1"/>
</dbReference>
<dbReference type="PANTHER" id="PTHR11941:SF133">
    <property type="entry name" value="1,2-EPOXYPHENYLACETYL-COA ISOMERASE"/>
    <property type="match status" value="1"/>
</dbReference>
<dbReference type="EMBL" id="JXRP01000009">
    <property type="protein sequence ID" value="KIL50026.1"/>
    <property type="molecule type" value="Genomic_DNA"/>
</dbReference>
<dbReference type="GO" id="GO:0006635">
    <property type="term" value="P:fatty acid beta-oxidation"/>
    <property type="evidence" value="ECO:0007669"/>
    <property type="project" value="TreeGrafter"/>
</dbReference>
<evidence type="ECO:0000256" key="1">
    <source>
        <dbReference type="ARBA" id="ARBA00005254"/>
    </source>
</evidence>
<proteinExistence type="inferred from homology"/>
<dbReference type="GO" id="GO:0016829">
    <property type="term" value="F:lyase activity"/>
    <property type="evidence" value="ECO:0007669"/>
    <property type="project" value="UniProtKB-KW"/>
</dbReference>
<dbReference type="Pfam" id="PF00378">
    <property type="entry name" value="ECH_1"/>
    <property type="match status" value="1"/>
</dbReference>
<dbReference type="InterPro" id="IPR014748">
    <property type="entry name" value="Enoyl-CoA_hydra_C"/>
</dbReference>
<protein>
    <recommendedName>
        <fullName evidence="5">Enoyl-CoA hydratase</fullName>
    </recommendedName>
</protein>
<dbReference type="InterPro" id="IPR001753">
    <property type="entry name" value="Enoyl-CoA_hydra/iso"/>
</dbReference>
<evidence type="ECO:0000313" key="4">
    <source>
        <dbReference type="Proteomes" id="UP000031938"/>
    </source>
</evidence>
<accession>A0A0C2W094</accession>
<dbReference type="Gene3D" id="3.90.226.10">
    <property type="entry name" value="2-enoyl-CoA Hydratase, Chain A, domain 1"/>
    <property type="match status" value="1"/>
</dbReference>
<dbReference type="InterPro" id="IPR029045">
    <property type="entry name" value="ClpP/crotonase-like_dom_sf"/>
</dbReference>
<dbReference type="PATRIC" id="fig|889306.3.peg.1505"/>
<comment type="caution">
    <text evidence="3">The sequence shown here is derived from an EMBL/GenBank/DDBJ whole genome shotgun (WGS) entry which is preliminary data.</text>
</comment>
<keyword evidence="4" id="KW-1185">Reference proteome</keyword>